<dbReference type="GO" id="GO:0008168">
    <property type="term" value="F:methyltransferase activity"/>
    <property type="evidence" value="ECO:0007669"/>
    <property type="project" value="UniProtKB-KW"/>
</dbReference>
<evidence type="ECO:0000313" key="1">
    <source>
        <dbReference type="EMBL" id="MBU3067516.1"/>
    </source>
</evidence>
<gene>
    <name evidence="1" type="ORF">KO481_39095</name>
</gene>
<dbReference type="SUPFAM" id="SSF53335">
    <property type="entry name" value="S-adenosyl-L-methionine-dependent methyltransferases"/>
    <property type="match status" value="1"/>
</dbReference>
<dbReference type="GO" id="GO:0032259">
    <property type="term" value="P:methylation"/>
    <property type="evidence" value="ECO:0007669"/>
    <property type="project" value="UniProtKB-KW"/>
</dbReference>
<dbReference type="Gene3D" id="3.40.50.150">
    <property type="entry name" value="Vaccinia Virus protein VP39"/>
    <property type="match status" value="1"/>
</dbReference>
<protein>
    <submittedName>
        <fullName evidence="1">SAM-dependent methyltransferase</fullName>
    </submittedName>
</protein>
<keyword evidence="2" id="KW-1185">Reference proteome</keyword>
<keyword evidence="1" id="KW-0808">Transferase</keyword>
<dbReference type="Proteomes" id="UP000733379">
    <property type="component" value="Unassembled WGS sequence"/>
</dbReference>
<dbReference type="RefSeq" id="WP_215923593.1">
    <property type="nucleotide sequence ID" value="NZ_JAHKNI010000022.1"/>
</dbReference>
<evidence type="ECO:0000313" key="2">
    <source>
        <dbReference type="Proteomes" id="UP000733379"/>
    </source>
</evidence>
<organism evidence="1 2">
    <name type="scientific">Nocardia albiluteola</name>
    <dbReference type="NCBI Taxonomy" id="2842303"/>
    <lineage>
        <taxon>Bacteria</taxon>
        <taxon>Bacillati</taxon>
        <taxon>Actinomycetota</taxon>
        <taxon>Actinomycetes</taxon>
        <taxon>Mycobacteriales</taxon>
        <taxon>Nocardiaceae</taxon>
        <taxon>Nocardia</taxon>
    </lineage>
</organism>
<dbReference type="InterPro" id="IPR029063">
    <property type="entry name" value="SAM-dependent_MTases_sf"/>
</dbReference>
<dbReference type="InterPro" id="IPR006764">
    <property type="entry name" value="SAM_dep_MeTrfase_SAV2177_type"/>
</dbReference>
<comment type="caution">
    <text evidence="1">The sequence shown here is derived from an EMBL/GenBank/DDBJ whole genome shotgun (WGS) entry which is preliminary data.</text>
</comment>
<keyword evidence="1" id="KW-0489">Methyltransferase</keyword>
<dbReference type="PIRSF" id="PIRSF017393">
    <property type="entry name" value="MTase_SAV2177"/>
    <property type="match status" value="1"/>
</dbReference>
<dbReference type="EMBL" id="JAHKNI010000022">
    <property type="protein sequence ID" value="MBU3067516.1"/>
    <property type="molecule type" value="Genomic_DNA"/>
</dbReference>
<dbReference type="CDD" id="cd02440">
    <property type="entry name" value="AdoMet_MTases"/>
    <property type="match status" value="1"/>
</dbReference>
<accession>A0ABS6BCR5</accession>
<sequence>MTEFEDAAKPKADLNTPSSARIYDYVLGGKDNYQADRDAAEKVIAAFPTVREAASHNRHFMNRAVTALTDMGIVQFLDIGTGIPTVPNLHQLAQEVVPEARVVYVDNDPIVLAHARALLHGKPEGRTVYLDADLNDPAAILNSRELHETLDLDRPVALSLVAVLHFLSDEQDPYGIVDTLLDALVPGSVLVASHITADLDPVGMTKALDMYRQGGVYAQERSREEFARFFDGLELLDPGVVVVNRWRPTLHTPRTPDEQVNCWGAVARKG</sequence>
<dbReference type="Pfam" id="PF04672">
    <property type="entry name" value="Methyltransf_19"/>
    <property type="match status" value="1"/>
</dbReference>
<proteinExistence type="predicted"/>
<name>A0ABS6BCR5_9NOCA</name>
<reference evidence="1 2" key="1">
    <citation type="submission" date="2021-06" db="EMBL/GenBank/DDBJ databases">
        <title>Actinomycetes sequencing.</title>
        <authorList>
            <person name="Shan Q."/>
        </authorList>
    </citation>
    <scope>NUCLEOTIDE SEQUENCE [LARGE SCALE GENOMIC DNA]</scope>
    <source>
        <strain evidence="1 2">NEAU-G5</strain>
    </source>
</reference>